<dbReference type="GO" id="GO:0004672">
    <property type="term" value="F:protein kinase activity"/>
    <property type="evidence" value="ECO:0000318"/>
    <property type="project" value="GO_Central"/>
</dbReference>
<accession>A0A072U7B1</accession>
<dbReference type="GO" id="GO:0005524">
    <property type="term" value="F:ATP binding"/>
    <property type="evidence" value="ECO:0007669"/>
    <property type="project" value="InterPro"/>
</dbReference>
<dbReference type="EnsemblPlants" id="KEH21735">
    <property type="protein sequence ID" value="KEH21735"/>
    <property type="gene ID" value="MTR_7g015780"/>
</dbReference>
<keyword evidence="4" id="KW-1185">Reference proteome</keyword>
<reference evidence="2 4" key="1">
    <citation type="journal article" date="2011" name="Nature">
        <title>The Medicago genome provides insight into the evolution of rhizobial symbioses.</title>
        <authorList>
            <person name="Young N.D."/>
            <person name="Debelle F."/>
            <person name="Oldroyd G.E."/>
            <person name="Geurts R."/>
            <person name="Cannon S.B."/>
            <person name="Udvardi M.K."/>
            <person name="Benedito V.A."/>
            <person name="Mayer K.F."/>
            <person name="Gouzy J."/>
            <person name="Schoof H."/>
            <person name="Van de Peer Y."/>
            <person name="Proost S."/>
            <person name="Cook D.R."/>
            <person name="Meyers B.C."/>
            <person name="Spannagl M."/>
            <person name="Cheung F."/>
            <person name="De Mita S."/>
            <person name="Krishnakumar V."/>
            <person name="Gundlach H."/>
            <person name="Zhou S."/>
            <person name="Mudge J."/>
            <person name="Bharti A.K."/>
            <person name="Murray J.D."/>
            <person name="Naoumkina M.A."/>
            <person name="Rosen B."/>
            <person name="Silverstein K.A."/>
            <person name="Tang H."/>
            <person name="Rombauts S."/>
            <person name="Zhao P.X."/>
            <person name="Zhou P."/>
            <person name="Barbe V."/>
            <person name="Bardou P."/>
            <person name="Bechner M."/>
            <person name="Bellec A."/>
            <person name="Berger A."/>
            <person name="Berges H."/>
            <person name="Bidwell S."/>
            <person name="Bisseling T."/>
            <person name="Choisne N."/>
            <person name="Couloux A."/>
            <person name="Denny R."/>
            <person name="Deshpande S."/>
            <person name="Dai X."/>
            <person name="Doyle J.J."/>
            <person name="Dudez A.M."/>
            <person name="Farmer A.D."/>
            <person name="Fouteau S."/>
            <person name="Franken C."/>
            <person name="Gibelin C."/>
            <person name="Gish J."/>
            <person name="Goldstein S."/>
            <person name="Gonzalez A.J."/>
            <person name="Green P.J."/>
            <person name="Hallab A."/>
            <person name="Hartog M."/>
            <person name="Hua A."/>
            <person name="Humphray S.J."/>
            <person name="Jeong D.H."/>
            <person name="Jing Y."/>
            <person name="Jocker A."/>
            <person name="Kenton S.M."/>
            <person name="Kim D.J."/>
            <person name="Klee K."/>
            <person name="Lai H."/>
            <person name="Lang C."/>
            <person name="Lin S."/>
            <person name="Macmil S.L."/>
            <person name="Magdelenat G."/>
            <person name="Matthews L."/>
            <person name="McCorrison J."/>
            <person name="Monaghan E.L."/>
            <person name="Mun J.H."/>
            <person name="Najar F.Z."/>
            <person name="Nicholson C."/>
            <person name="Noirot C."/>
            <person name="O'Bleness M."/>
            <person name="Paule C.R."/>
            <person name="Poulain J."/>
            <person name="Prion F."/>
            <person name="Qin B."/>
            <person name="Qu C."/>
            <person name="Retzel E.F."/>
            <person name="Riddle C."/>
            <person name="Sallet E."/>
            <person name="Samain S."/>
            <person name="Samson N."/>
            <person name="Sanders I."/>
            <person name="Saurat O."/>
            <person name="Scarpelli C."/>
            <person name="Schiex T."/>
            <person name="Segurens B."/>
            <person name="Severin A.J."/>
            <person name="Sherrier D.J."/>
            <person name="Shi R."/>
            <person name="Sims S."/>
            <person name="Singer S.R."/>
            <person name="Sinharoy S."/>
            <person name="Sterck L."/>
            <person name="Viollet A."/>
            <person name="Wang B.B."/>
            <person name="Wang K."/>
            <person name="Wang M."/>
            <person name="Wang X."/>
            <person name="Warfsmann J."/>
            <person name="Weissenbach J."/>
            <person name="White D.D."/>
            <person name="White J.D."/>
            <person name="Wiley G.B."/>
            <person name="Wincker P."/>
            <person name="Xing Y."/>
            <person name="Yang L."/>
            <person name="Yao Z."/>
            <person name="Ying F."/>
            <person name="Zhai J."/>
            <person name="Zhou L."/>
            <person name="Zuber A."/>
            <person name="Denarie J."/>
            <person name="Dixon R.A."/>
            <person name="May G.D."/>
            <person name="Schwartz D.C."/>
            <person name="Rogers J."/>
            <person name="Quetier F."/>
            <person name="Town C.D."/>
            <person name="Roe B.A."/>
        </authorList>
    </citation>
    <scope>NUCLEOTIDE SEQUENCE [LARGE SCALE GENOMIC DNA]</scope>
    <source>
        <strain evidence="2">A17</strain>
        <strain evidence="3 4">cv. Jemalong A17</strain>
    </source>
</reference>
<dbReference type="InterPro" id="IPR000719">
    <property type="entry name" value="Prot_kinase_dom"/>
</dbReference>
<dbReference type="Gene3D" id="1.10.510.10">
    <property type="entry name" value="Transferase(Phosphotransferase) domain 1"/>
    <property type="match status" value="1"/>
</dbReference>
<dbReference type="EMBL" id="CM001223">
    <property type="protein sequence ID" value="KEH21735.1"/>
    <property type="molecule type" value="Genomic_DNA"/>
</dbReference>
<protein>
    <submittedName>
        <fullName evidence="2">Tyrosine kinase family protein</fullName>
    </submittedName>
</protein>
<feature type="domain" description="Protein kinase" evidence="1">
    <location>
        <begin position="1"/>
        <end position="163"/>
    </location>
</feature>
<evidence type="ECO:0000313" key="3">
    <source>
        <dbReference type="EnsemblPlants" id="KEH21735"/>
    </source>
</evidence>
<reference evidence="2 4" key="2">
    <citation type="journal article" date="2014" name="BMC Genomics">
        <title>An improved genome release (version Mt4.0) for the model legume Medicago truncatula.</title>
        <authorList>
            <person name="Tang H."/>
            <person name="Krishnakumar V."/>
            <person name="Bidwell S."/>
            <person name="Rosen B."/>
            <person name="Chan A."/>
            <person name="Zhou S."/>
            <person name="Gentzbittel L."/>
            <person name="Childs K.L."/>
            <person name="Yandell M."/>
            <person name="Gundlach H."/>
            <person name="Mayer K.F."/>
            <person name="Schwartz D.C."/>
            <person name="Town C.D."/>
        </authorList>
    </citation>
    <scope>GENOME REANNOTATION</scope>
    <source>
        <strain evidence="2">A17</strain>
        <strain evidence="3 4">cv. Jemalong A17</strain>
    </source>
</reference>
<dbReference type="Pfam" id="PF00069">
    <property type="entry name" value="Pkinase"/>
    <property type="match status" value="1"/>
</dbReference>
<dbReference type="PANTHER" id="PTHR46146:SF3">
    <property type="entry name" value="SERINE_THREONINE-PROTEIN KINASE-LIKE PROTEIN CCR3-RELATED"/>
    <property type="match status" value="1"/>
</dbReference>
<keyword evidence="2" id="KW-0418">Kinase</keyword>
<proteinExistence type="predicted"/>
<keyword evidence="2" id="KW-0808">Transferase</keyword>
<dbReference type="SUPFAM" id="SSF56112">
    <property type="entry name" value="Protein kinase-like (PK-like)"/>
    <property type="match status" value="1"/>
</dbReference>
<dbReference type="HOGENOM" id="CLU_1629557_0_0_1"/>
<reference evidence="3" key="3">
    <citation type="submission" date="2015-04" db="UniProtKB">
        <authorList>
            <consortium name="EnsemblPlants"/>
        </authorList>
    </citation>
    <scope>IDENTIFICATION</scope>
    <source>
        <strain evidence="3">cv. Jemalong A17</strain>
    </source>
</reference>
<dbReference type="AlphaFoldDB" id="A0A072U7B1"/>
<sequence>MRKFSCIKKMKWSMALSVITYVQGTRFHSLGKKRLEICIGAAKGLHYLHTGAKRPIFHRDVKPYSILLDNNMAPKLSQFGLSLQGKLSKSESKPIEVNAICEDDGDDSNDSNKEHYPPFAMPKKMTNFKWMLGARFGTKDEFKEVITNYAIHNRTCLKLKGLL</sequence>
<name>A0A072U7B1_MEDTR</name>
<dbReference type="Proteomes" id="UP000002051">
    <property type="component" value="Unassembled WGS sequence"/>
</dbReference>
<organism evidence="2 4">
    <name type="scientific">Medicago truncatula</name>
    <name type="common">Barrel medic</name>
    <name type="synonym">Medicago tribuloides</name>
    <dbReference type="NCBI Taxonomy" id="3880"/>
    <lineage>
        <taxon>Eukaryota</taxon>
        <taxon>Viridiplantae</taxon>
        <taxon>Streptophyta</taxon>
        <taxon>Embryophyta</taxon>
        <taxon>Tracheophyta</taxon>
        <taxon>Spermatophyta</taxon>
        <taxon>Magnoliopsida</taxon>
        <taxon>eudicotyledons</taxon>
        <taxon>Gunneridae</taxon>
        <taxon>Pentapetalae</taxon>
        <taxon>rosids</taxon>
        <taxon>fabids</taxon>
        <taxon>Fabales</taxon>
        <taxon>Fabaceae</taxon>
        <taxon>Papilionoideae</taxon>
        <taxon>50 kb inversion clade</taxon>
        <taxon>NPAAA clade</taxon>
        <taxon>Hologalegina</taxon>
        <taxon>IRL clade</taxon>
        <taxon>Trifolieae</taxon>
        <taxon>Medicago</taxon>
    </lineage>
</organism>
<dbReference type="PROSITE" id="PS50011">
    <property type="entry name" value="PROTEIN_KINASE_DOM"/>
    <property type="match status" value="1"/>
</dbReference>
<dbReference type="PANTHER" id="PTHR46146">
    <property type="entry name" value="SERINE/THREONINE-PROTEIN KINASE-LIKE PROTEIN CCR4"/>
    <property type="match status" value="1"/>
</dbReference>
<evidence type="ECO:0000259" key="1">
    <source>
        <dbReference type="PROSITE" id="PS50011"/>
    </source>
</evidence>
<gene>
    <name evidence="2" type="ordered locus">MTR_7g015780</name>
</gene>
<evidence type="ECO:0000313" key="2">
    <source>
        <dbReference type="EMBL" id="KEH21735.1"/>
    </source>
</evidence>
<dbReference type="InterPro" id="IPR011009">
    <property type="entry name" value="Kinase-like_dom_sf"/>
</dbReference>
<evidence type="ECO:0000313" key="4">
    <source>
        <dbReference type="Proteomes" id="UP000002051"/>
    </source>
</evidence>
<dbReference type="GO" id="GO:0005886">
    <property type="term" value="C:plasma membrane"/>
    <property type="evidence" value="ECO:0000318"/>
    <property type="project" value="GO_Central"/>
</dbReference>